<gene>
    <name evidence="1" type="ORF">G3M56_010005</name>
</gene>
<keyword evidence="2" id="KW-1185">Reference proteome</keyword>
<evidence type="ECO:0000313" key="2">
    <source>
        <dbReference type="Proteomes" id="UP000475117"/>
    </source>
</evidence>
<sequence>MQHNIWILAILLLPYLASAEIEVADTKGRKMNVEVLSYTEGNSSTRIQRTADGAIFDVKLSLFDAESQAKIKQSAPKVRADLNASVSVGRRRERIGSSSYMKRQTLTATVKVVNKSMKINFLDGTGTLLLVARQTKRYADDDADYGKILSIQTFTPIIHSGGTFEWDAKPVETKYDSDKDRSNIGGWEYYGWVLVIQDTDDTVVAVETNIGNLQKETRADPSIGKIFAELEEDELVKKNLSKLYD</sequence>
<name>A0A6B3L223_9BACT</name>
<dbReference type="KEGG" id="soa:G3M56_010005"/>
<dbReference type="AlphaFoldDB" id="A0A6B3L223"/>
<evidence type="ECO:0000313" key="1">
    <source>
        <dbReference type="EMBL" id="QQL44226.1"/>
    </source>
</evidence>
<proteinExistence type="predicted"/>
<dbReference type="RefSeq" id="WP_164362379.1">
    <property type="nucleotide sequence ID" value="NZ_CP066776.1"/>
</dbReference>
<reference evidence="1 2" key="1">
    <citation type="submission" date="2020-12" db="EMBL/GenBank/DDBJ databases">
        <title>Sulforoseuscoccus oceanibium gen. nov., sp. nov., a representative of the phylum Verrucomicrobia with special cytoplasmic membrane, and proposal of Sulforoseuscoccusaceae fam. nov.</title>
        <authorList>
            <person name="Xi F."/>
        </authorList>
    </citation>
    <scope>NUCLEOTIDE SEQUENCE [LARGE SCALE GENOMIC DNA]</scope>
    <source>
        <strain evidence="1 2">T37</strain>
    </source>
</reference>
<dbReference type="Proteomes" id="UP000475117">
    <property type="component" value="Chromosome"/>
</dbReference>
<dbReference type="EMBL" id="CP066776">
    <property type="protein sequence ID" value="QQL44226.1"/>
    <property type="molecule type" value="Genomic_DNA"/>
</dbReference>
<organism evidence="1 2">
    <name type="scientific">Sulfuriroseicoccus oceanibius</name>
    <dbReference type="NCBI Taxonomy" id="2707525"/>
    <lineage>
        <taxon>Bacteria</taxon>
        <taxon>Pseudomonadati</taxon>
        <taxon>Verrucomicrobiota</taxon>
        <taxon>Verrucomicrobiia</taxon>
        <taxon>Verrucomicrobiales</taxon>
        <taxon>Verrucomicrobiaceae</taxon>
        <taxon>Sulfuriroseicoccus</taxon>
    </lineage>
</organism>
<accession>A0A6B3L223</accession>
<protein>
    <submittedName>
        <fullName evidence="1">Uncharacterized protein</fullName>
    </submittedName>
</protein>